<evidence type="ECO:0000256" key="2">
    <source>
        <dbReference type="ARBA" id="ARBA00023015"/>
    </source>
</evidence>
<evidence type="ECO:0000256" key="4">
    <source>
        <dbReference type="ARBA" id="ARBA00023163"/>
    </source>
</evidence>
<evidence type="ECO:0000313" key="6">
    <source>
        <dbReference type="EMBL" id="QPZ37341.1"/>
    </source>
</evidence>
<keyword evidence="3" id="KW-0238">DNA-binding</keyword>
<dbReference type="PANTHER" id="PTHR30419:SF31">
    <property type="entry name" value="BLR3139 PROTEIN"/>
    <property type="match status" value="1"/>
</dbReference>
<dbReference type="Pfam" id="PF00126">
    <property type="entry name" value="HTH_1"/>
    <property type="match status" value="1"/>
</dbReference>
<keyword evidence="2" id="KW-0805">Transcription regulation</keyword>
<dbReference type="InterPro" id="IPR050950">
    <property type="entry name" value="HTH-type_LysR_regulators"/>
</dbReference>
<dbReference type="InterPro" id="IPR005119">
    <property type="entry name" value="LysR_subst-bd"/>
</dbReference>
<dbReference type="PROSITE" id="PS50931">
    <property type="entry name" value="HTH_LYSR"/>
    <property type="match status" value="1"/>
</dbReference>
<organism evidence="6 7">
    <name type="scientific">Paramicrobacterium chengjingii</name>
    <dbReference type="NCBI Taxonomy" id="2769067"/>
    <lineage>
        <taxon>Bacteria</taxon>
        <taxon>Bacillati</taxon>
        <taxon>Actinomycetota</taxon>
        <taxon>Actinomycetes</taxon>
        <taxon>Micrococcales</taxon>
        <taxon>Microbacteriaceae</taxon>
        <taxon>Paramicrobacterium</taxon>
    </lineage>
</organism>
<evidence type="ECO:0000259" key="5">
    <source>
        <dbReference type="PROSITE" id="PS50931"/>
    </source>
</evidence>
<evidence type="ECO:0000313" key="7">
    <source>
        <dbReference type="Proteomes" id="UP000662814"/>
    </source>
</evidence>
<dbReference type="InterPro" id="IPR036390">
    <property type="entry name" value="WH_DNA-bd_sf"/>
</dbReference>
<dbReference type="SUPFAM" id="SSF46785">
    <property type="entry name" value="Winged helix' DNA-binding domain"/>
    <property type="match status" value="1"/>
</dbReference>
<dbReference type="PANTHER" id="PTHR30419">
    <property type="entry name" value="HTH-TYPE TRANSCRIPTIONAL REGULATOR YBHD"/>
    <property type="match status" value="1"/>
</dbReference>
<reference evidence="6 7" key="1">
    <citation type="submission" date="2020-12" db="EMBL/GenBank/DDBJ databases">
        <title>Microbacterium sp. HY060.</title>
        <authorList>
            <person name="Zhou J."/>
        </authorList>
    </citation>
    <scope>NUCLEOTIDE SEQUENCE [LARGE SCALE GENOMIC DNA]</scope>
    <source>
        <strain evidence="6 7">HY60</strain>
    </source>
</reference>
<dbReference type="InterPro" id="IPR000847">
    <property type="entry name" value="LysR_HTH_N"/>
</dbReference>
<protein>
    <submittedName>
        <fullName evidence="6">LysR family transcriptional regulator</fullName>
    </submittedName>
</protein>
<dbReference type="Gene3D" id="1.10.10.10">
    <property type="entry name" value="Winged helix-like DNA-binding domain superfamily/Winged helix DNA-binding domain"/>
    <property type="match status" value="1"/>
</dbReference>
<dbReference type="InterPro" id="IPR036388">
    <property type="entry name" value="WH-like_DNA-bd_sf"/>
</dbReference>
<gene>
    <name evidence="6" type="ORF">HCR76_10845</name>
</gene>
<keyword evidence="7" id="KW-1185">Reference proteome</keyword>
<dbReference type="SUPFAM" id="SSF53850">
    <property type="entry name" value="Periplasmic binding protein-like II"/>
    <property type="match status" value="1"/>
</dbReference>
<feature type="domain" description="HTH lysR-type" evidence="5">
    <location>
        <begin position="1"/>
        <end position="57"/>
    </location>
</feature>
<dbReference type="EMBL" id="CP061169">
    <property type="protein sequence ID" value="QPZ37341.1"/>
    <property type="molecule type" value="Genomic_DNA"/>
</dbReference>
<sequence>MQPRQLEYFVAVAEMGSFTAGARRVRTVQSAVSTAVQQLEHELGCRLFNRGRKISVTPEGAALLPRARDVLAAIEAATAAVAATRGQVTGTVNLGMMYRFGAFDMATRLASFQHKYPSVVVRANTSTEGSRGHLDALRRGDLDLAIVATATATIPGMRMTYLDSEPLRFVCAVSHPLAELETVRLDQIADETFIDSPVGWGNRTLVDEAFASAGLRRAVQTETIDFALGQALAREGLGVTFVPESGVQTDQRLVALDVEPAIIWTAHLACSANRRLSAAAAALASELELGATSLK</sequence>
<accession>A0ABX6YEX3</accession>
<dbReference type="Proteomes" id="UP000662814">
    <property type="component" value="Chromosome"/>
</dbReference>
<dbReference type="Gene3D" id="3.40.190.290">
    <property type="match status" value="1"/>
</dbReference>
<comment type="similarity">
    <text evidence="1">Belongs to the LysR transcriptional regulatory family.</text>
</comment>
<evidence type="ECO:0000256" key="3">
    <source>
        <dbReference type="ARBA" id="ARBA00023125"/>
    </source>
</evidence>
<dbReference type="Pfam" id="PF03466">
    <property type="entry name" value="LysR_substrate"/>
    <property type="match status" value="1"/>
</dbReference>
<evidence type="ECO:0000256" key="1">
    <source>
        <dbReference type="ARBA" id="ARBA00009437"/>
    </source>
</evidence>
<name>A0ABX6YEX3_9MICO</name>
<keyword evidence="4" id="KW-0804">Transcription</keyword>
<dbReference type="RefSeq" id="WP_166992178.1">
    <property type="nucleotide sequence ID" value="NZ_CP061169.1"/>
</dbReference>
<proteinExistence type="inferred from homology"/>
<dbReference type="PRINTS" id="PR00039">
    <property type="entry name" value="HTHLYSR"/>
</dbReference>